<dbReference type="EMBL" id="CAJNOH010005063">
    <property type="protein sequence ID" value="CAF1388267.1"/>
    <property type="molecule type" value="Genomic_DNA"/>
</dbReference>
<dbReference type="PANTHER" id="PTHR13132:SF29">
    <property type="entry name" value="ALPHA-(1,6)-FUCOSYLTRANSFERASE"/>
    <property type="match status" value="1"/>
</dbReference>
<dbReference type="GO" id="GO:0046921">
    <property type="term" value="F:alpha-(1-&gt;6)-fucosyltransferase activity"/>
    <property type="evidence" value="ECO:0007669"/>
    <property type="project" value="TreeGrafter"/>
</dbReference>
<organism evidence="2 3">
    <name type="scientific">Rotaria sordida</name>
    <dbReference type="NCBI Taxonomy" id="392033"/>
    <lineage>
        <taxon>Eukaryota</taxon>
        <taxon>Metazoa</taxon>
        <taxon>Spiralia</taxon>
        <taxon>Gnathifera</taxon>
        <taxon>Rotifera</taxon>
        <taxon>Eurotatoria</taxon>
        <taxon>Bdelloidea</taxon>
        <taxon>Philodinida</taxon>
        <taxon>Philodinidae</taxon>
        <taxon>Rotaria</taxon>
    </lineage>
</organism>
<dbReference type="AlphaFoldDB" id="A0A816CBF6"/>
<dbReference type="GO" id="GO:0006487">
    <property type="term" value="P:protein N-linked glycosylation"/>
    <property type="evidence" value="ECO:0007669"/>
    <property type="project" value="TreeGrafter"/>
</dbReference>
<evidence type="ECO:0000313" key="1">
    <source>
        <dbReference type="EMBL" id="CAF1388267.1"/>
    </source>
</evidence>
<dbReference type="PANTHER" id="PTHR13132">
    <property type="entry name" value="ALPHA- 1,6 -FUCOSYLTRANSFERASE"/>
    <property type="match status" value="1"/>
</dbReference>
<comment type="caution">
    <text evidence="2">The sequence shown here is derived from an EMBL/GenBank/DDBJ whole genome shotgun (WGS) entry which is preliminary data.</text>
</comment>
<gene>
    <name evidence="2" type="ORF">JXQ802_LOCUS50382</name>
    <name evidence="1" type="ORF">PYM288_LOCUS34206</name>
</gene>
<name>A0A816CBF6_9BILA</name>
<evidence type="ECO:0000313" key="3">
    <source>
        <dbReference type="Proteomes" id="UP000663870"/>
    </source>
</evidence>
<protein>
    <submittedName>
        <fullName evidence="2">Uncharacterized protein</fullName>
    </submittedName>
</protein>
<keyword evidence="3" id="KW-1185">Reference proteome</keyword>
<sequence length="276" mass="32021">SSTNNQQSIKSSSYEYNSTHLWSIRLADENYFRLAHLLPCRIVEYSGGPNPCGACNSSTPDCVFLPITNYSIPSKVDGNQTIKINANIGYWLKPICPFIFQNRIFNWYHAQLLSYLMRYKPETLAHAQNTIAQYFKPPSIDLHHPYIAVYGRRPDKVRNKEMSQAYTLKQCSDLFDADARRTNIKTIYINSEDENVFNEFVYIKKEKQGYYKLLNITVQRNVVFASLIVIYLLKLNADLHVGTLTSNWYRLVDEIRLVLGKTIPFYTPENQFLIGM</sequence>
<feature type="non-terminal residue" evidence="2">
    <location>
        <position position="276"/>
    </location>
</feature>
<proteinExistence type="predicted"/>
<accession>A0A816CBF6</accession>
<reference evidence="2" key="1">
    <citation type="submission" date="2021-02" db="EMBL/GenBank/DDBJ databases">
        <authorList>
            <person name="Nowell W R."/>
        </authorList>
    </citation>
    <scope>NUCLEOTIDE SEQUENCE</scope>
</reference>
<dbReference type="EMBL" id="CAJNOL010006548">
    <property type="protein sequence ID" value="CAF1619224.1"/>
    <property type="molecule type" value="Genomic_DNA"/>
</dbReference>
<evidence type="ECO:0000313" key="2">
    <source>
        <dbReference type="EMBL" id="CAF1619224.1"/>
    </source>
</evidence>
<dbReference type="Proteomes" id="UP000663854">
    <property type="component" value="Unassembled WGS sequence"/>
</dbReference>
<dbReference type="Proteomes" id="UP000663870">
    <property type="component" value="Unassembled WGS sequence"/>
</dbReference>